<evidence type="ECO:0000256" key="2">
    <source>
        <dbReference type="SAM" id="SignalP"/>
    </source>
</evidence>
<dbReference type="InterPro" id="IPR000757">
    <property type="entry name" value="Beta-glucanase-like"/>
</dbReference>
<keyword evidence="2" id="KW-0732">Signal</keyword>
<reference evidence="4" key="1">
    <citation type="submission" date="2020-11" db="EMBL/GenBank/DDBJ databases">
        <title>Sequencing the genomes of 1000 actinobacteria strains.</title>
        <authorList>
            <person name="Klenk H.-P."/>
        </authorList>
    </citation>
    <scope>NUCLEOTIDE SEQUENCE</scope>
    <source>
        <strain evidence="4">DSM 45356</strain>
    </source>
</reference>
<dbReference type="InterPro" id="IPR050546">
    <property type="entry name" value="Glycosyl_Hydrlase_16"/>
</dbReference>
<organism evidence="4 5">
    <name type="scientific">Longispora fulva</name>
    <dbReference type="NCBI Taxonomy" id="619741"/>
    <lineage>
        <taxon>Bacteria</taxon>
        <taxon>Bacillati</taxon>
        <taxon>Actinomycetota</taxon>
        <taxon>Actinomycetes</taxon>
        <taxon>Micromonosporales</taxon>
        <taxon>Micromonosporaceae</taxon>
        <taxon>Longispora</taxon>
    </lineage>
</organism>
<evidence type="ECO:0000259" key="3">
    <source>
        <dbReference type="PROSITE" id="PS51762"/>
    </source>
</evidence>
<dbReference type="SMART" id="SM00458">
    <property type="entry name" value="RICIN"/>
    <property type="match status" value="1"/>
</dbReference>
<keyword evidence="5" id="KW-1185">Reference proteome</keyword>
<dbReference type="Gene3D" id="2.80.10.50">
    <property type="match status" value="2"/>
</dbReference>
<dbReference type="GO" id="GO:0005975">
    <property type="term" value="P:carbohydrate metabolic process"/>
    <property type="evidence" value="ECO:0007669"/>
    <property type="project" value="InterPro"/>
</dbReference>
<evidence type="ECO:0000256" key="1">
    <source>
        <dbReference type="ARBA" id="ARBA00006865"/>
    </source>
</evidence>
<dbReference type="PANTHER" id="PTHR10963:SF55">
    <property type="entry name" value="GLYCOSIDE HYDROLASE FAMILY 16 PROTEIN"/>
    <property type="match status" value="1"/>
</dbReference>
<dbReference type="PROSITE" id="PS51762">
    <property type="entry name" value="GH16_2"/>
    <property type="match status" value="1"/>
</dbReference>
<dbReference type="InterPro" id="IPR000772">
    <property type="entry name" value="Ricin_B_lectin"/>
</dbReference>
<dbReference type="AlphaFoldDB" id="A0A8J7GNL6"/>
<name>A0A8J7GNL6_9ACTN</name>
<protein>
    <submittedName>
        <fullName evidence="4">Beta-glucanase (GH16 family)</fullName>
    </submittedName>
</protein>
<dbReference type="SUPFAM" id="SSF49899">
    <property type="entry name" value="Concanavalin A-like lectins/glucanases"/>
    <property type="match status" value="1"/>
</dbReference>
<dbReference type="Proteomes" id="UP000622552">
    <property type="component" value="Unassembled WGS sequence"/>
</dbReference>
<dbReference type="PANTHER" id="PTHR10963">
    <property type="entry name" value="GLYCOSYL HYDROLASE-RELATED"/>
    <property type="match status" value="1"/>
</dbReference>
<gene>
    <name evidence="4" type="ORF">IW245_006497</name>
</gene>
<sequence length="404" mass="42463">MCTAGVLLAAVLAAPATGNAGTLASASPTRPAAPVTGAPLAASWGDEFDRPAGTAPDTSKWRYDLGGGGWGNHELQTYTNSTANAAHDGQGHLVITARKEANGGYTSARLLTAGTFSQTYGSFEASIRIPRGQGIWPAFWMLGQGAQWPDNGEIDIMENIGREPSTVYGTMHGPGYSGAGGKGGSRTLPNGEKLADTFHRYGVDWSPNLIVWKLDGQEYFRTTPAAIPGKTWVFDHPFYLLLNVAVGGDWPGYPDGSSTYPQQMVIDYVRVQTSGSTGSRLIGYGGKCLDIPGGSPSDGELLQLWGCHDGANQKWSFEADGTVRSMGVCMDAAGAGTANGTPIQITGCNGNAAQGFTLNGAGQLVNPVSGRCVDVKDWNSAAGALLQLWDCNPNGQDNQRWRRG</sequence>
<dbReference type="RefSeq" id="WP_197006861.1">
    <property type="nucleotide sequence ID" value="NZ_BONS01000006.1"/>
</dbReference>
<dbReference type="InterPro" id="IPR013320">
    <property type="entry name" value="ConA-like_dom_sf"/>
</dbReference>
<evidence type="ECO:0000313" key="5">
    <source>
        <dbReference type="Proteomes" id="UP000622552"/>
    </source>
</evidence>
<feature type="signal peptide" evidence="2">
    <location>
        <begin position="1"/>
        <end position="20"/>
    </location>
</feature>
<comment type="caution">
    <text evidence="4">The sequence shown here is derived from an EMBL/GenBank/DDBJ whole genome shotgun (WGS) entry which is preliminary data.</text>
</comment>
<proteinExistence type="inferred from homology"/>
<feature type="chain" id="PRO_5038360618" evidence="2">
    <location>
        <begin position="21"/>
        <end position="404"/>
    </location>
</feature>
<dbReference type="SUPFAM" id="SSF50370">
    <property type="entry name" value="Ricin B-like lectins"/>
    <property type="match status" value="1"/>
</dbReference>
<dbReference type="EMBL" id="JADOUF010000001">
    <property type="protein sequence ID" value="MBG6140303.1"/>
    <property type="molecule type" value="Genomic_DNA"/>
</dbReference>
<dbReference type="Pfam" id="PF00722">
    <property type="entry name" value="Glyco_hydro_16"/>
    <property type="match status" value="1"/>
</dbReference>
<dbReference type="InterPro" id="IPR035992">
    <property type="entry name" value="Ricin_B-like_lectins"/>
</dbReference>
<accession>A0A8J7GNL6</accession>
<evidence type="ECO:0000313" key="4">
    <source>
        <dbReference type="EMBL" id="MBG6140303.1"/>
    </source>
</evidence>
<feature type="domain" description="GH16" evidence="3">
    <location>
        <begin position="28"/>
        <end position="277"/>
    </location>
</feature>
<dbReference type="Gene3D" id="2.60.120.200">
    <property type="match status" value="1"/>
</dbReference>
<dbReference type="CDD" id="cd08023">
    <property type="entry name" value="GH16_laminarinase_like"/>
    <property type="match status" value="1"/>
</dbReference>
<comment type="similarity">
    <text evidence="1">Belongs to the glycosyl hydrolase 16 family.</text>
</comment>
<dbReference type="Pfam" id="PF00652">
    <property type="entry name" value="Ricin_B_lectin"/>
    <property type="match status" value="1"/>
</dbReference>
<dbReference type="PROSITE" id="PS50231">
    <property type="entry name" value="RICIN_B_LECTIN"/>
    <property type="match status" value="1"/>
</dbReference>
<dbReference type="GO" id="GO:0004553">
    <property type="term" value="F:hydrolase activity, hydrolyzing O-glycosyl compounds"/>
    <property type="evidence" value="ECO:0007669"/>
    <property type="project" value="InterPro"/>
</dbReference>